<keyword evidence="2" id="KW-1185">Reference proteome</keyword>
<name>A0A183NJB1_9TREM</name>
<reference evidence="1 2" key="1">
    <citation type="submission" date="2018-11" db="EMBL/GenBank/DDBJ databases">
        <authorList>
            <consortium name="Pathogen Informatics"/>
        </authorList>
    </citation>
    <scope>NUCLEOTIDE SEQUENCE [LARGE SCALE GENOMIC DNA]</scope>
    <source>
        <strain>Denwood</strain>
        <strain evidence="2">Zambia</strain>
    </source>
</reference>
<dbReference type="AlphaFoldDB" id="A0A183NJB1"/>
<sequence length="102" mass="11194">MQVKIISVAAASVSLSPNIHKGKSNILKYNTETTNTITLDGETMEEVEIFTYLDSIIDERGGSDADVKVRIGKANAAFPQLKNIWNLNNCQPIPKSQSSIRT</sequence>
<protein>
    <submittedName>
        <fullName evidence="1">Uncharacterized protein</fullName>
    </submittedName>
</protein>
<organism evidence="1 2">
    <name type="scientific">Schistosoma mattheei</name>
    <dbReference type="NCBI Taxonomy" id="31246"/>
    <lineage>
        <taxon>Eukaryota</taxon>
        <taxon>Metazoa</taxon>
        <taxon>Spiralia</taxon>
        <taxon>Lophotrochozoa</taxon>
        <taxon>Platyhelminthes</taxon>
        <taxon>Trematoda</taxon>
        <taxon>Digenea</taxon>
        <taxon>Strigeidida</taxon>
        <taxon>Schistosomatoidea</taxon>
        <taxon>Schistosomatidae</taxon>
        <taxon>Schistosoma</taxon>
    </lineage>
</organism>
<dbReference type="Proteomes" id="UP000269396">
    <property type="component" value="Unassembled WGS sequence"/>
</dbReference>
<gene>
    <name evidence="1" type="ORF">SMTD_LOCUS2197</name>
</gene>
<dbReference type="EMBL" id="UZAL01002863">
    <property type="protein sequence ID" value="VDO85030.1"/>
    <property type="molecule type" value="Genomic_DNA"/>
</dbReference>
<evidence type="ECO:0000313" key="1">
    <source>
        <dbReference type="EMBL" id="VDO85030.1"/>
    </source>
</evidence>
<proteinExistence type="predicted"/>
<evidence type="ECO:0000313" key="2">
    <source>
        <dbReference type="Proteomes" id="UP000269396"/>
    </source>
</evidence>
<accession>A0A183NJB1</accession>